<evidence type="ECO:0000313" key="4">
    <source>
        <dbReference type="EMBL" id="CAL5134267.1"/>
    </source>
</evidence>
<gene>
    <name evidence="4" type="ORF">CDAUBV1_LOCUS7476</name>
</gene>
<evidence type="ECO:0000256" key="1">
    <source>
        <dbReference type="RuleBase" id="RU000383"/>
    </source>
</evidence>
<dbReference type="InterPro" id="IPR013763">
    <property type="entry name" value="Cyclin-like_dom"/>
</dbReference>
<dbReference type="Gene3D" id="1.10.472.10">
    <property type="entry name" value="Cyclin-like"/>
    <property type="match status" value="1"/>
</dbReference>
<organism evidence="4 5">
    <name type="scientific">Calicophoron daubneyi</name>
    <name type="common">Rumen fluke</name>
    <name type="synonym">Paramphistomum daubneyi</name>
    <dbReference type="NCBI Taxonomy" id="300641"/>
    <lineage>
        <taxon>Eukaryota</taxon>
        <taxon>Metazoa</taxon>
        <taxon>Spiralia</taxon>
        <taxon>Lophotrochozoa</taxon>
        <taxon>Platyhelminthes</taxon>
        <taxon>Trematoda</taxon>
        <taxon>Digenea</taxon>
        <taxon>Plagiorchiida</taxon>
        <taxon>Pronocephalata</taxon>
        <taxon>Paramphistomoidea</taxon>
        <taxon>Paramphistomidae</taxon>
        <taxon>Calicophoron</taxon>
    </lineage>
</organism>
<keyword evidence="1" id="KW-0195">Cyclin</keyword>
<feature type="region of interest" description="Disordered" evidence="2">
    <location>
        <begin position="114"/>
        <end position="141"/>
    </location>
</feature>
<dbReference type="InterPro" id="IPR036915">
    <property type="entry name" value="Cyclin-like_sf"/>
</dbReference>
<dbReference type="CDD" id="cd20540">
    <property type="entry name" value="CYCLIN_CCNY_like"/>
    <property type="match status" value="1"/>
</dbReference>
<comment type="caution">
    <text evidence="4">The sequence shown here is derived from an EMBL/GenBank/DDBJ whole genome shotgun (WGS) entry which is preliminary data.</text>
</comment>
<accession>A0AAV2TDD0</accession>
<dbReference type="InterPro" id="IPR006671">
    <property type="entry name" value="Cyclin_N"/>
</dbReference>
<dbReference type="SMART" id="SM00385">
    <property type="entry name" value="CYCLIN"/>
    <property type="match status" value="1"/>
</dbReference>
<evidence type="ECO:0000256" key="2">
    <source>
        <dbReference type="SAM" id="MobiDB-lite"/>
    </source>
</evidence>
<feature type="region of interest" description="Disordered" evidence="2">
    <location>
        <begin position="424"/>
        <end position="495"/>
    </location>
</feature>
<feature type="compositionally biased region" description="Polar residues" evidence="2">
    <location>
        <begin position="562"/>
        <end position="573"/>
    </location>
</feature>
<dbReference type="PANTHER" id="PTHR14248">
    <property type="entry name" value="CYCLIN Y, ISOFORM A"/>
    <property type="match status" value="1"/>
</dbReference>
<feature type="compositionally biased region" description="Low complexity" evidence="2">
    <location>
        <begin position="441"/>
        <end position="451"/>
    </location>
</feature>
<reference evidence="4" key="1">
    <citation type="submission" date="2024-06" db="EMBL/GenBank/DDBJ databases">
        <authorList>
            <person name="Liu X."/>
            <person name="Lenzi L."/>
            <person name="Haldenby T S."/>
            <person name="Uol C."/>
        </authorList>
    </citation>
    <scope>NUCLEOTIDE SEQUENCE</scope>
</reference>
<feature type="region of interest" description="Disordered" evidence="2">
    <location>
        <begin position="551"/>
        <end position="573"/>
    </location>
</feature>
<feature type="domain" description="Cyclin-like" evidence="3">
    <location>
        <begin position="258"/>
        <end position="343"/>
    </location>
</feature>
<feature type="compositionally biased region" description="Basic and acidic residues" evidence="2">
    <location>
        <begin position="468"/>
        <end position="477"/>
    </location>
</feature>
<evidence type="ECO:0000313" key="5">
    <source>
        <dbReference type="Proteomes" id="UP001497525"/>
    </source>
</evidence>
<proteinExistence type="inferred from homology"/>
<sequence>MGNQIICCRQKWSQLNDSDEKLCVAEFRPSAGYTNAAAVFNPEVWQCSSTSRLYNYDDVSFSLGSADQAINLKHWTTQHISEREPEDAEFDPSLNASQHALFISGMQGVHFASPRGLTSRRSQRNKVPSATPDFSQPSKLEERETLKRWSSCSTVYIGDGCLVHPDRNTTLWSVAVAVGLLIRSKRNYDLSSLVCSDEGNPKSGSISLCGETAQIYRDVYSVFDERTYPIGCYKSSSSDGRSNRLDFVNLPQFSEVHRFILGLFRTALLGPECAIVALIFLERLVNAAEVGVLPWSWRRQLLACILLASKILDDQAVWNTDYCQILRDVRVDDLNALERHTLSLLQFNIDVPPAVYVRYYFDLLSVGEASGVANRPADRRRLTPELARYFRIIPPQTSTNLLHSDGMNTGSGLLFDLPCRPDHANAEVKKPKRDRKSPAISSGINPSRSSSAQHLDPAKPCPVVPADHPAERAKSPADVRQTPPPASSRFASGTPFANPVINFTQADMDQSFDNWNLEDDADEGPLPLDEEAELINTLPATFDGPVMLAQSTQPATPHPHKPNQSTVLSTNPWNPCSSPLSKPAYSPWDTAITSCSAQNPPPAVSGRSNQTCEQMRTTVHVPPSNGFIRSLMGGEVAYSLLRDAGIY</sequence>
<evidence type="ECO:0000259" key="3">
    <source>
        <dbReference type="SMART" id="SM00385"/>
    </source>
</evidence>
<dbReference type="SUPFAM" id="SSF47954">
    <property type="entry name" value="Cyclin-like"/>
    <property type="match status" value="1"/>
</dbReference>
<protein>
    <recommendedName>
        <fullName evidence="3">Cyclin-like domain-containing protein</fullName>
    </recommendedName>
</protein>
<dbReference type="EMBL" id="CAXLJL010000190">
    <property type="protein sequence ID" value="CAL5134267.1"/>
    <property type="molecule type" value="Genomic_DNA"/>
</dbReference>
<comment type="similarity">
    <text evidence="1">Belongs to the cyclin family.</text>
</comment>
<dbReference type="Pfam" id="PF00134">
    <property type="entry name" value="Cyclin_N"/>
    <property type="match status" value="1"/>
</dbReference>
<dbReference type="AlphaFoldDB" id="A0AAV2TDD0"/>
<dbReference type="Proteomes" id="UP001497525">
    <property type="component" value="Unassembled WGS sequence"/>
</dbReference>
<name>A0AAV2TDD0_CALDB</name>
<feature type="compositionally biased region" description="Polar residues" evidence="2">
    <location>
        <begin position="125"/>
        <end position="138"/>
    </location>
</feature>